<comment type="subcellular location">
    <subcellularLocation>
        <location evidence="1 2">Nucleus</location>
    </subcellularLocation>
</comment>
<proteinExistence type="predicted"/>
<feature type="domain" description="Homeobox" evidence="4">
    <location>
        <begin position="183"/>
        <end position="234"/>
    </location>
</feature>
<keyword evidence="1 2" id="KW-0539">Nucleus</keyword>
<organism evidence="5 6">
    <name type="scientific">Puccinia graminis f. sp. tritici</name>
    <dbReference type="NCBI Taxonomy" id="56615"/>
    <lineage>
        <taxon>Eukaryota</taxon>
        <taxon>Fungi</taxon>
        <taxon>Dikarya</taxon>
        <taxon>Basidiomycota</taxon>
        <taxon>Pucciniomycotina</taxon>
        <taxon>Pucciniomycetes</taxon>
        <taxon>Pucciniales</taxon>
        <taxon>Pucciniaceae</taxon>
        <taxon>Puccinia</taxon>
    </lineage>
</organism>
<dbReference type="CDD" id="cd00086">
    <property type="entry name" value="homeodomain"/>
    <property type="match status" value="1"/>
</dbReference>
<gene>
    <name evidence="5" type="ORF">PGT21_031656</name>
</gene>
<dbReference type="GO" id="GO:0003677">
    <property type="term" value="F:DNA binding"/>
    <property type="evidence" value="ECO:0007669"/>
    <property type="project" value="UniProtKB-UniRule"/>
</dbReference>
<evidence type="ECO:0000256" key="3">
    <source>
        <dbReference type="SAM" id="MobiDB-lite"/>
    </source>
</evidence>
<dbReference type="SMART" id="SM00389">
    <property type="entry name" value="HOX"/>
    <property type="match status" value="1"/>
</dbReference>
<dbReference type="PROSITE" id="PS50071">
    <property type="entry name" value="HOMEOBOX_2"/>
    <property type="match status" value="1"/>
</dbReference>
<feature type="region of interest" description="Disordered" evidence="3">
    <location>
        <begin position="232"/>
        <end position="342"/>
    </location>
</feature>
<dbReference type="InterPro" id="IPR001356">
    <property type="entry name" value="HD"/>
</dbReference>
<dbReference type="SUPFAM" id="SSF46689">
    <property type="entry name" value="Homeodomain-like"/>
    <property type="match status" value="1"/>
</dbReference>
<dbReference type="InterPro" id="IPR009057">
    <property type="entry name" value="Homeodomain-like_sf"/>
</dbReference>
<name>A0A5B0QCD3_PUCGR</name>
<comment type="caution">
    <text evidence="5">The sequence shown here is derived from an EMBL/GenBank/DDBJ whole genome shotgun (WGS) entry which is preliminary data.</text>
</comment>
<keyword evidence="1 2" id="KW-0238">DNA-binding</keyword>
<evidence type="ECO:0000313" key="5">
    <source>
        <dbReference type="EMBL" id="KAA1110785.1"/>
    </source>
</evidence>
<dbReference type="Pfam" id="PF00046">
    <property type="entry name" value="Homeodomain"/>
    <property type="match status" value="1"/>
</dbReference>
<feature type="compositionally biased region" description="Low complexity" evidence="3">
    <location>
        <begin position="146"/>
        <end position="173"/>
    </location>
</feature>
<dbReference type="AlphaFoldDB" id="A0A5B0QCD3"/>
<keyword evidence="6" id="KW-1185">Reference proteome</keyword>
<dbReference type="Proteomes" id="UP000324748">
    <property type="component" value="Unassembled WGS sequence"/>
</dbReference>
<protein>
    <recommendedName>
        <fullName evidence="4">Homeobox domain-containing protein</fullName>
    </recommendedName>
</protein>
<feature type="compositionally biased region" description="Polar residues" evidence="3">
    <location>
        <begin position="246"/>
        <end position="273"/>
    </location>
</feature>
<evidence type="ECO:0000256" key="1">
    <source>
        <dbReference type="PROSITE-ProRule" id="PRU00108"/>
    </source>
</evidence>
<dbReference type="Gene3D" id="1.10.10.60">
    <property type="entry name" value="Homeodomain-like"/>
    <property type="match status" value="1"/>
</dbReference>
<keyword evidence="1 2" id="KW-0371">Homeobox</keyword>
<feature type="compositionally biased region" description="Low complexity" evidence="3">
    <location>
        <begin position="325"/>
        <end position="341"/>
    </location>
</feature>
<dbReference type="EMBL" id="VSWC01000027">
    <property type="protein sequence ID" value="KAA1110785.1"/>
    <property type="molecule type" value="Genomic_DNA"/>
</dbReference>
<evidence type="ECO:0000313" key="6">
    <source>
        <dbReference type="Proteomes" id="UP000324748"/>
    </source>
</evidence>
<reference evidence="5 6" key="1">
    <citation type="submission" date="2019-05" db="EMBL/GenBank/DDBJ databases">
        <title>Emergence of the Ug99 lineage of the wheat stem rust pathogen through somatic hybridization.</title>
        <authorList>
            <person name="Li F."/>
            <person name="Upadhyaya N.M."/>
            <person name="Sperschneider J."/>
            <person name="Matny O."/>
            <person name="Nguyen-Phuc H."/>
            <person name="Mago R."/>
            <person name="Raley C."/>
            <person name="Miller M.E."/>
            <person name="Silverstein K.A.T."/>
            <person name="Henningsen E."/>
            <person name="Hirsch C.D."/>
            <person name="Visser B."/>
            <person name="Pretorius Z.A."/>
            <person name="Steffenson B.J."/>
            <person name="Schwessinger B."/>
            <person name="Dodds P.N."/>
            <person name="Figueroa M."/>
        </authorList>
    </citation>
    <scope>NUCLEOTIDE SEQUENCE [LARGE SCALE GENOMIC DNA]</scope>
    <source>
        <strain evidence="5">21-0</strain>
    </source>
</reference>
<accession>A0A5B0QCD3</accession>
<sequence length="389" mass="42339">MVTAWWNATCAPAMKIRNLALKILPASLLDSFINQKNVDPIPPLRFPEVDDLVPQLLQLGLTPDYAQLLQHEFASTVKRVDESLSDSYQTDALKFLPNVDPNPRCSFVQALQDQLLAVRAQAVQRILTILQSRLDSFVQQSKAAQSTSEPSPSSPSASTSCDSPSSSDPSAHSGKAGIRPPKFTHKQTVVLNALLARDNQYSTEEKDLIAHELDMTPDQVNRWFCNARARKKPYSCPSRRPGPTGLLQSLSPGSSARDSTMSPSPDPEPTQNFSGEEEERPSTSSSSDEDTEMTIIATPSSSSSSSSSRSDQDQDEPMDAYFDFPAYQSPAQSWPAQSPPSTLTSVPAIPFDFDSLNHSSASCASSGDPGLWNTSLPQPVPFNFQPFAC</sequence>
<evidence type="ECO:0000259" key="4">
    <source>
        <dbReference type="PROSITE" id="PS50071"/>
    </source>
</evidence>
<feature type="region of interest" description="Disordered" evidence="3">
    <location>
        <begin position="141"/>
        <end position="184"/>
    </location>
</feature>
<feature type="DNA-binding region" description="Homeobox" evidence="1">
    <location>
        <begin position="185"/>
        <end position="235"/>
    </location>
</feature>
<feature type="compositionally biased region" description="Low complexity" evidence="3">
    <location>
        <begin position="300"/>
        <end position="309"/>
    </location>
</feature>
<dbReference type="OrthoDB" id="2506936at2759"/>
<evidence type="ECO:0000256" key="2">
    <source>
        <dbReference type="RuleBase" id="RU000682"/>
    </source>
</evidence>
<dbReference type="GO" id="GO:0005634">
    <property type="term" value="C:nucleus"/>
    <property type="evidence" value="ECO:0007669"/>
    <property type="project" value="UniProtKB-SubCell"/>
</dbReference>